<feature type="transmembrane region" description="Helical" evidence="7">
    <location>
        <begin position="360"/>
        <end position="382"/>
    </location>
</feature>
<keyword evidence="4 7" id="KW-0812">Transmembrane</keyword>
<dbReference type="Proteomes" id="UP001595764">
    <property type="component" value="Unassembled WGS sequence"/>
</dbReference>
<feature type="transmembrane region" description="Helical" evidence="7">
    <location>
        <begin position="265"/>
        <end position="285"/>
    </location>
</feature>
<dbReference type="InterPro" id="IPR020846">
    <property type="entry name" value="MFS_dom"/>
</dbReference>
<feature type="transmembrane region" description="Helical" evidence="7">
    <location>
        <begin position="88"/>
        <end position="110"/>
    </location>
</feature>
<reference evidence="10" key="1">
    <citation type="journal article" date="2019" name="Int. J. Syst. Evol. Microbiol.">
        <title>The Global Catalogue of Microorganisms (GCM) 10K type strain sequencing project: providing services to taxonomists for standard genome sequencing and annotation.</title>
        <authorList>
            <consortium name="The Broad Institute Genomics Platform"/>
            <consortium name="The Broad Institute Genome Sequencing Center for Infectious Disease"/>
            <person name="Wu L."/>
            <person name="Ma J."/>
        </authorList>
    </citation>
    <scope>NUCLEOTIDE SEQUENCE [LARGE SCALE GENOMIC DNA]</scope>
    <source>
        <strain evidence="10">CGMCC 4.7682</strain>
    </source>
</reference>
<protein>
    <submittedName>
        <fullName evidence="9">MFS transporter</fullName>
    </submittedName>
</protein>
<comment type="subcellular location">
    <subcellularLocation>
        <location evidence="1">Cell membrane</location>
        <topology evidence="1">Multi-pass membrane protein</topology>
    </subcellularLocation>
</comment>
<evidence type="ECO:0000256" key="1">
    <source>
        <dbReference type="ARBA" id="ARBA00004651"/>
    </source>
</evidence>
<accession>A0ABV7QT83</accession>
<feature type="transmembrane region" description="Helical" evidence="7">
    <location>
        <begin position="26"/>
        <end position="49"/>
    </location>
</feature>
<feature type="transmembrane region" description="Helical" evidence="7">
    <location>
        <begin position="292"/>
        <end position="311"/>
    </location>
</feature>
<feature type="domain" description="Major facilitator superfamily (MFS) profile" evidence="8">
    <location>
        <begin position="172"/>
        <end position="415"/>
    </location>
</feature>
<sequence length="415" mass="43242">MFESGTIAHMKESGSRTKLPAAYWRLWWASAVDNVGDGIFAAAVPLLTVTITRDPVLVSVVSATTYLPWLLLSLPAGALVDRRDRVGLLWRSQAMQAAIVAVAAAMIWLGRIDIAGLAVMGFALSACEVVFANASLAVVPDLVSEAQLHRANGSQYAVANAGQLFVGPPIGSLLFAVAAALPFGVDAVSFVVSAVLLATLPRRPLPQVEQPPMRVAVAEGVRWLGRHRLLRALAGLLAVNTFCYQLGNVTVVLLATQILHVGERGYGVLLAGAAVGSVLGGMVNARVVARIGALQALLTALVANAVIFVLIGTSPNAVILGILLGINGFATTLWSVVTVSLRQQAVPTELRGRVHSVYRMLGWGLMPLGSLAGGLVADVLGIRAAYPVAGAVRGVALVVVLPVLLSAMRSGRSSE</sequence>
<keyword evidence="2" id="KW-0813">Transport</keyword>
<dbReference type="EMBL" id="JBHRWI010000061">
    <property type="protein sequence ID" value="MFC3516281.1"/>
    <property type="molecule type" value="Genomic_DNA"/>
</dbReference>
<dbReference type="Gene3D" id="1.20.1250.20">
    <property type="entry name" value="MFS general substrate transporter like domains"/>
    <property type="match status" value="1"/>
</dbReference>
<dbReference type="InterPro" id="IPR010290">
    <property type="entry name" value="TM_effector"/>
</dbReference>
<dbReference type="PROSITE" id="PS50850">
    <property type="entry name" value="MFS"/>
    <property type="match status" value="1"/>
</dbReference>
<feature type="transmembrane region" description="Helical" evidence="7">
    <location>
        <begin position="173"/>
        <end position="197"/>
    </location>
</feature>
<evidence type="ECO:0000256" key="6">
    <source>
        <dbReference type="ARBA" id="ARBA00023136"/>
    </source>
</evidence>
<evidence type="ECO:0000256" key="4">
    <source>
        <dbReference type="ARBA" id="ARBA00022692"/>
    </source>
</evidence>
<organism evidence="9 10">
    <name type="scientific">Amycolatopsis halotolerans</name>
    <dbReference type="NCBI Taxonomy" id="330083"/>
    <lineage>
        <taxon>Bacteria</taxon>
        <taxon>Bacillati</taxon>
        <taxon>Actinomycetota</taxon>
        <taxon>Actinomycetes</taxon>
        <taxon>Pseudonocardiales</taxon>
        <taxon>Pseudonocardiaceae</taxon>
        <taxon>Amycolatopsis</taxon>
    </lineage>
</organism>
<feature type="transmembrane region" description="Helical" evidence="7">
    <location>
        <begin position="117"/>
        <end position="139"/>
    </location>
</feature>
<evidence type="ECO:0000256" key="2">
    <source>
        <dbReference type="ARBA" id="ARBA00022448"/>
    </source>
</evidence>
<feature type="transmembrane region" description="Helical" evidence="7">
    <location>
        <begin position="388"/>
        <end position="408"/>
    </location>
</feature>
<dbReference type="InterPro" id="IPR036259">
    <property type="entry name" value="MFS_trans_sf"/>
</dbReference>
<keyword evidence="10" id="KW-1185">Reference proteome</keyword>
<feature type="transmembrane region" description="Helical" evidence="7">
    <location>
        <begin position="232"/>
        <end position="259"/>
    </location>
</feature>
<dbReference type="PANTHER" id="PTHR23513:SF6">
    <property type="entry name" value="MAJOR FACILITATOR SUPERFAMILY ASSOCIATED DOMAIN-CONTAINING PROTEIN"/>
    <property type="match status" value="1"/>
</dbReference>
<dbReference type="Pfam" id="PF05977">
    <property type="entry name" value="MFS_3"/>
    <property type="match status" value="1"/>
</dbReference>
<gene>
    <name evidence="9" type="ORF">ACFORO_39375</name>
</gene>
<evidence type="ECO:0000313" key="9">
    <source>
        <dbReference type="EMBL" id="MFC3516281.1"/>
    </source>
</evidence>
<name>A0ABV7QT83_9PSEU</name>
<dbReference type="PANTHER" id="PTHR23513">
    <property type="entry name" value="INTEGRAL MEMBRANE EFFLUX PROTEIN-RELATED"/>
    <property type="match status" value="1"/>
</dbReference>
<evidence type="ECO:0000256" key="3">
    <source>
        <dbReference type="ARBA" id="ARBA00022475"/>
    </source>
</evidence>
<feature type="transmembrane region" description="Helical" evidence="7">
    <location>
        <begin position="317"/>
        <end position="339"/>
    </location>
</feature>
<feature type="transmembrane region" description="Helical" evidence="7">
    <location>
        <begin position="56"/>
        <end position="76"/>
    </location>
</feature>
<proteinExistence type="predicted"/>
<evidence type="ECO:0000256" key="5">
    <source>
        <dbReference type="ARBA" id="ARBA00022989"/>
    </source>
</evidence>
<evidence type="ECO:0000256" key="7">
    <source>
        <dbReference type="SAM" id="Phobius"/>
    </source>
</evidence>
<keyword evidence="6 7" id="KW-0472">Membrane</keyword>
<evidence type="ECO:0000313" key="10">
    <source>
        <dbReference type="Proteomes" id="UP001595764"/>
    </source>
</evidence>
<dbReference type="SUPFAM" id="SSF103473">
    <property type="entry name" value="MFS general substrate transporter"/>
    <property type="match status" value="1"/>
</dbReference>
<evidence type="ECO:0000259" key="8">
    <source>
        <dbReference type="PROSITE" id="PS50850"/>
    </source>
</evidence>
<keyword evidence="5 7" id="KW-1133">Transmembrane helix</keyword>
<dbReference type="CDD" id="cd06173">
    <property type="entry name" value="MFS_MefA_like"/>
    <property type="match status" value="1"/>
</dbReference>
<keyword evidence="3" id="KW-1003">Cell membrane</keyword>
<comment type="caution">
    <text evidence="9">The sequence shown here is derived from an EMBL/GenBank/DDBJ whole genome shotgun (WGS) entry which is preliminary data.</text>
</comment>
<dbReference type="RefSeq" id="WP_377871482.1">
    <property type="nucleotide sequence ID" value="NZ_JBHMAY010000030.1"/>
</dbReference>